<feature type="region of interest" description="Disordered" evidence="1">
    <location>
        <begin position="1206"/>
        <end position="1280"/>
    </location>
</feature>
<dbReference type="PANTHER" id="PTHR32387">
    <property type="entry name" value="WU:FJ29H11"/>
    <property type="match status" value="1"/>
</dbReference>
<protein>
    <submittedName>
        <fullName evidence="2">DNA mismatch repair enzyme (Predicted ATPase)</fullName>
    </submittedName>
</protein>
<accession>A0A011NQ50</accession>
<reference evidence="2" key="1">
    <citation type="submission" date="2014-02" db="EMBL/GenBank/DDBJ databases">
        <title>Expanding our view of genomic diversity in Candidatus Accumulibacter clades.</title>
        <authorList>
            <person name="Skennerton C.T."/>
            <person name="Barr J.J."/>
            <person name="Slater F.R."/>
            <person name="Bond P.L."/>
            <person name="Tyson G.W."/>
        </authorList>
    </citation>
    <scope>NUCLEOTIDE SEQUENCE [LARGE SCALE GENOMIC DNA]</scope>
</reference>
<dbReference type="eggNOG" id="COG0323">
    <property type="taxonomic scope" value="Bacteria"/>
</dbReference>
<name>A0A011NQ50_ACCRE</name>
<evidence type="ECO:0000256" key="1">
    <source>
        <dbReference type="SAM" id="MobiDB-lite"/>
    </source>
</evidence>
<dbReference type="STRING" id="1454004.AW11_03733"/>
<dbReference type="NCBIfam" id="NF047352">
    <property type="entry name" value="P_loop_sacsin"/>
    <property type="match status" value="1"/>
</dbReference>
<evidence type="ECO:0000313" key="2">
    <source>
        <dbReference type="EMBL" id="EXI84883.1"/>
    </source>
</evidence>
<dbReference type="Gene3D" id="3.30.565.10">
    <property type="entry name" value="Histidine kinase-like ATPase, C-terminal domain"/>
    <property type="match status" value="1"/>
</dbReference>
<proteinExistence type="predicted"/>
<keyword evidence="3" id="KW-1185">Reference proteome</keyword>
<dbReference type="InterPro" id="IPR036890">
    <property type="entry name" value="HATPase_C_sf"/>
</dbReference>
<dbReference type="SUPFAM" id="SSF55874">
    <property type="entry name" value="ATPase domain of HSP90 chaperone/DNA topoisomerase II/histidine kinase"/>
    <property type="match status" value="1"/>
</dbReference>
<dbReference type="PATRIC" id="fig|1454004.3.peg.3840"/>
<evidence type="ECO:0000313" key="3">
    <source>
        <dbReference type="Proteomes" id="UP000022141"/>
    </source>
</evidence>
<organism evidence="2 3">
    <name type="scientific">Accumulibacter regalis</name>
    <dbReference type="NCBI Taxonomy" id="522306"/>
    <lineage>
        <taxon>Bacteria</taxon>
        <taxon>Pseudomonadati</taxon>
        <taxon>Pseudomonadota</taxon>
        <taxon>Betaproteobacteria</taxon>
        <taxon>Candidatus Accumulibacter</taxon>
    </lineage>
</organism>
<feature type="compositionally biased region" description="Polar residues" evidence="1">
    <location>
        <begin position="1208"/>
        <end position="1219"/>
    </location>
</feature>
<comment type="caution">
    <text evidence="2">The sequence shown here is derived from an EMBL/GenBank/DDBJ whole genome shotgun (WGS) entry which is preliminary data.</text>
</comment>
<dbReference type="Proteomes" id="UP000022141">
    <property type="component" value="Unassembled WGS sequence"/>
</dbReference>
<dbReference type="EMBL" id="JEMY01000061">
    <property type="protein sequence ID" value="EXI84883.1"/>
    <property type="molecule type" value="Genomic_DNA"/>
</dbReference>
<dbReference type="PANTHER" id="PTHR32387:SF0">
    <property type="entry name" value="PROTEIN NO VEIN"/>
    <property type="match status" value="1"/>
</dbReference>
<gene>
    <name evidence="2" type="ORF">AW11_03733</name>
</gene>
<feature type="compositionally biased region" description="Acidic residues" evidence="1">
    <location>
        <begin position="1250"/>
        <end position="1260"/>
    </location>
</feature>
<sequence>MNGRPAFFETLRDKAVQRWDQLERDPELAGPWHQLFKQVQSPRHVLSELLQNADDAGATEASVDITDGCFLFSHNGEDFTEEHFASLCRFGYSNKRALHTIGFRGIGFKSTFSLGDTVELDTPSLSIAFDRRRFTEPRWIERRQSVSERTLIRVPIRDELRQREIEKNLQEWLASPVSLLFFKHIRRMRIGSRDVHWRSLGPGPVPATERMALHDSPDAAFLVARSEAEAFPEEALAEIRQERLLSDNQEAGFPPCKIEIVLGAKGRLYVVLPTGVETSLPFACNAPFIQDPARLKIKDPETSPTNRWLLERVGKLAASVMLRWLDCPEASVAERSNAYGLFPDVNRSDNSLEGVCAATIEGSFEKALGEVPFLITSSGELKPSAGCIILPQPLLDIWPADQAARLFDDAGRPPLSSCVTEADQQKLIHWGVVEKIDKPHVLQVLQSTHLPKPETWGHLLKLWAYVAPELTGYRADVDRQRVRIVPAQGKDVLYAACEVIRLGEKRLLQSEEDWEFLAVHLLVLNPNWPRFLAEQRRHAEELNDRSLKGKVAAALAVLRAIEMEGASDVSEVIEQVAGEFFSQQGISIAKCVQLTQIAAKLGATVGDAFRFATRDRHLRKVSSVVLFDRDGTLEAFFEQAWCNAHFLHTDYKTNYASCTHEEWLAWVTSGRAGLLGFAPLVGTKNDIYGRAKIEAELRRRGVSGAPSYSYVTNHFRVEDWDFEEIHWRWWSALAKEDPGIWGRIFDRILGQPEASWVHAKGTRVSQVATTRKTRSISNESLLAEWILRLRELPCLRDTRGFYRKPAELLRRTPETESLMDVEPFIHSLLDNEATRPLLKLLGVREVPTGPDRLLDCLRTLAMSDHPPVHEVEKWYRRLDQLTDACSTTDLADIKAAFRDEKIVLSEGAGWTNAAGVFLSSDEEAMPGTAVVRAGVRDLMLWRKIGIADRPTADLAIQWLLGLPSGEVLSQDDARRVRALLPRHPRRIWSECQHWLNLSGAWMSVDTLSYSLSMQSLVAWKHLNEDIKQRTADLQPLSAEVSAALPFCGLPHLAGRIEERLHSTVRISAGAERWPWLNQLGVELRRIELEDTSEQDRIRKLAADLADTIWQTAPGLEIIPYIDGTPAGMPRRAEAVWLSGVLYVEDRPLSKLARAVAQELGRAFRRQDLADAIKLCFDRPPAFVTEYLEENFKLGPQEVTAVPIAAGQSVRSEPSTQNSDDGPDSPAANRPADDEADQDDGEGTVIHLEEPDNGAESDTEGADIPQDPESSHAPLHRPPLIPKPAKLSIIERFARTKGYQRDGTERFFHADGSWISKAHDARFPWERRTAGGDLVCYYWPKEHCLELQALQIEADIWGLLDHSPDNYSLVLSDAQGEPVEVSGTRLRAMLDGREIKLYPASYRLVIDHDHKQ</sequence>
<dbReference type="InterPro" id="IPR052957">
    <property type="entry name" value="Auxin_embryo_med"/>
</dbReference>